<accession>A0A4V5LSF6</accession>
<dbReference type="GO" id="GO:0003677">
    <property type="term" value="F:DNA binding"/>
    <property type="evidence" value="ECO:0007669"/>
    <property type="project" value="UniProtKB-KW"/>
</dbReference>
<comment type="caution">
    <text evidence="5">The sequence shown here is derived from an EMBL/GenBank/DDBJ whole genome shotgun (WGS) entry which is preliminary data.</text>
</comment>
<protein>
    <submittedName>
        <fullName evidence="5">MarR family transcriptional regulator</fullName>
    </submittedName>
</protein>
<dbReference type="AlphaFoldDB" id="A0A4V5LSF6"/>
<dbReference type="SUPFAM" id="SSF46785">
    <property type="entry name" value="Winged helix' DNA-binding domain"/>
    <property type="match status" value="1"/>
</dbReference>
<feature type="domain" description="HTH marR-type" evidence="4">
    <location>
        <begin position="32"/>
        <end position="166"/>
    </location>
</feature>
<dbReference type="Proteomes" id="UP000309673">
    <property type="component" value="Unassembled WGS sequence"/>
</dbReference>
<dbReference type="EMBL" id="SUPK01000003">
    <property type="protein sequence ID" value="TJY42909.1"/>
    <property type="molecule type" value="Genomic_DNA"/>
</dbReference>
<dbReference type="Pfam" id="PF01047">
    <property type="entry name" value="MarR"/>
    <property type="match status" value="1"/>
</dbReference>
<dbReference type="Gene3D" id="1.10.10.10">
    <property type="entry name" value="Winged helix-like DNA-binding domain superfamily/Winged helix DNA-binding domain"/>
    <property type="match status" value="1"/>
</dbReference>
<dbReference type="InterPro" id="IPR036390">
    <property type="entry name" value="WH_DNA-bd_sf"/>
</dbReference>
<sequence>MGTFGKNRIFNYNESITEDTGWLEESFRLDRRKYLSTYLKNFFLHRKMWESEWTKRNRSGLTSNQAIVLLILYHSGPQQAKDLMGLLGVSSGGVTVIADKLIELGAVRRNKKEEDRRGVLLELTDKGRELFPIAEADFNGVMDHIFAGLTDPEVAMLAQLFGKLVDMNE</sequence>
<dbReference type="PANTHER" id="PTHR42756:SF1">
    <property type="entry name" value="TRANSCRIPTIONAL REPRESSOR OF EMRAB OPERON"/>
    <property type="match status" value="1"/>
</dbReference>
<evidence type="ECO:0000259" key="4">
    <source>
        <dbReference type="PROSITE" id="PS50995"/>
    </source>
</evidence>
<dbReference type="SMART" id="SM00347">
    <property type="entry name" value="HTH_MARR"/>
    <property type="match status" value="1"/>
</dbReference>
<dbReference type="InterPro" id="IPR036388">
    <property type="entry name" value="WH-like_DNA-bd_sf"/>
</dbReference>
<evidence type="ECO:0000313" key="5">
    <source>
        <dbReference type="EMBL" id="TJY42909.1"/>
    </source>
</evidence>
<reference evidence="5 6" key="1">
    <citation type="submission" date="2019-04" db="EMBL/GenBank/DDBJ databases">
        <title>Cohnella sp. nov., isolated from soil.</title>
        <authorList>
            <person name="Kim W."/>
        </authorList>
    </citation>
    <scope>NUCLEOTIDE SEQUENCE [LARGE SCALE GENOMIC DNA]</scope>
    <source>
        <strain evidence="5 6">CAU 1483</strain>
    </source>
</reference>
<evidence type="ECO:0000256" key="2">
    <source>
        <dbReference type="ARBA" id="ARBA00023125"/>
    </source>
</evidence>
<keyword evidence="2" id="KW-0238">DNA-binding</keyword>
<evidence type="ECO:0000256" key="3">
    <source>
        <dbReference type="ARBA" id="ARBA00023163"/>
    </source>
</evidence>
<keyword evidence="6" id="KW-1185">Reference proteome</keyword>
<gene>
    <name evidence="5" type="ORF">E5161_08735</name>
</gene>
<dbReference type="PROSITE" id="PS50995">
    <property type="entry name" value="HTH_MARR_2"/>
    <property type="match status" value="1"/>
</dbReference>
<name>A0A4V5LSF6_9BACL</name>
<keyword evidence="1" id="KW-0805">Transcription regulation</keyword>
<evidence type="ECO:0000313" key="6">
    <source>
        <dbReference type="Proteomes" id="UP000309673"/>
    </source>
</evidence>
<organism evidence="5 6">
    <name type="scientific">Cohnella pontilimi</name>
    <dbReference type="NCBI Taxonomy" id="2564100"/>
    <lineage>
        <taxon>Bacteria</taxon>
        <taxon>Bacillati</taxon>
        <taxon>Bacillota</taxon>
        <taxon>Bacilli</taxon>
        <taxon>Bacillales</taxon>
        <taxon>Paenibacillaceae</taxon>
        <taxon>Cohnella</taxon>
    </lineage>
</organism>
<evidence type="ECO:0000256" key="1">
    <source>
        <dbReference type="ARBA" id="ARBA00023015"/>
    </source>
</evidence>
<dbReference type="PANTHER" id="PTHR42756">
    <property type="entry name" value="TRANSCRIPTIONAL REGULATOR, MARR"/>
    <property type="match status" value="1"/>
</dbReference>
<keyword evidence="3" id="KW-0804">Transcription</keyword>
<proteinExistence type="predicted"/>
<dbReference type="OrthoDB" id="166070at2"/>
<dbReference type="InterPro" id="IPR000835">
    <property type="entry name" value="HTH_MarR-typ"/>
</dbReference>
<dbReference type="PRINTS" id="PR00598">
    <property type="entry name" value="HTHMARR"/>
</dbReference>
<dbReference type="GO" id="GO:0003700">
    <property type="term" value="F:DNA-binding transcription factor activity"/>
    <property type="evidence" value="ECO:0007669"/>
    <property type="project" value="InterPro"/>
</dbReference>